<keyword evidence="1" id="KW-1133">Transmembrane helix</keyword>
<evidence type="ECO:0000256" key="2">
    <source>
        <dbReference type="SAM" id="SignalP"/>
    </source>
</evidence>
<protein>
    <submittedName>
        <fullName evidence="4">PEP-CTERM sorting domain-containing protein</fullName>
    </submittedName>
</protein>
<dbReference type="NCBIfam" id="TIGR02595">
    <property type="entry name" value="PEP_CTERM"/>
    <property type="match status" value="1"/>
</dbReference>
<feature type="transmembrane region" description="Helical" evidence="1">
    <location>
        <begin position="219"/>
        <end position="237"/>
    </location>
</feature>
<evidence type="ECO:0000313" key="5">
    <source>
        <dbReference type="Proteomes" id="UP001165393"/>
    </source>
</evidence>
<dbReference type="RefSeq" id="WP_251260837.1">
    <property type="nucleotide sequence ID" value="NZ_JAMQGP010000002.1"/>
</dbReference>
<sequence>MLRKLIMLIAAAQCMFSLTANAAVVNGVTVGSGPFVSTTDTVFQFLDSTPDSEFVAWGIVDTSSAICASCELTFIVKDYVKVEQIGSQTFYKDGSIVFYVDHTPNFDGTFGTAGDGDLWLELAGHNVSADVGGVNKMVSFVGTINTGFGSISSLTGEGIMDVVGGPAAALFDTNEQVADSDLLFSSTFTSNANGTFQGQTGLRSFGSGTFTGATIPEPAAIALFGLGLIGIAGASRGRRQQK</sequence>
<dbReference type="InterPro" id="IPR013424">
    <property type="entry name" value="Ice-binding_C"/>
</dbReference>
<feature type="chain" id="PRO_5041223623" evidence="2">
    <location>
        <begin position="23"/>
        <end position="242"/>
    </location>
</feature>
<keyword evidence="2" id="KW-0732">Signal</keyword>
<reference evidence="4 5" key="1">
    <citation type="journal article" date="2013" name="Antonie Van Leeuwenhoek">
        <title>Echinimonas agarilytica gen. nov., sp. nov., a new gammaproteobacterium isolated from the sea urchin Strongylocentrotus intermedius.</title>
        <authorList>
            <person name="Nedashkovskaya O.I."/>
            <person name="Stenkova A.M."/>
            <person name="Zhukova N.V."/>
            <person name="Van Trappen S."/>
            <person name="Lee J.S."/>
            <person name="Kim S.B."/>
        </authorList>
    </citation>
    <scope>NUCLEOTIDE SEQUENCE [LARGE SCALE GENOMIC DNA]</scope>
    <source>
        <strain evidence="4 5">KMM 6351</strain>
    </source>
</reference>
<proteinExistence type="predicted"/>
<dbReference type="AlphaFoldDB" id="A0AA42B738"/>
<feature type="domain" description="Ice-binding protein C-terminal" evidence="3">
    <location>
        <begin position="214"/>
        <end position="236"/>
    </location>
</feature>
<keyword evidence="5" id="KW-1185">Reference proteome</keyword>
<keyword evidence="1" id="KW-0472">Membrane</keyword>
<feature type="signal peptide" evidence="2">
    <location>
        <begin position="1"/>
        <end position="22"/>
    </location>
</feature>
<dbReference type="Proteomes" id="UP001165393">
    <property type="component" value="Unassembled WGS sequence"/>
</dbReference>
<name>A0AA42B738_9GAMM</name>
<evidence type="ECO:0000259" key="3">
    <source>
        <dbReference type="Pfam" id="PF07589"/>
    </source>
</evidence>
<keyword evidence="1" id="KW-0812">Transmembrane</keyword>
<comment type="caution">
    <text evidence="4">The sequence shown here is derived from an EMBL/GenBank/DDBJ whole genome shotgun (WGS) entry which is preliminary data.</text>
</comment>
<accession>A0AA42B738</accession>
<dbReference type="Pfam" id="PF07589">
    <property type="entry name" value="PEP-CTERM"/>
    <property type="match status" value="1"/>
</dbReference>
<evidence type="ECO:0000313" key="4">
    <source>
        <dbReference type="EMBL" id="MCM2679464.1"/>
    </source>
</evidence>
<gene>
    <name evidence="4" type="ORF">NAF29_07240</name>
</gene>
<dbReference type="EMBL" id="JAMQGP010000002">
    <property type="protein sequence ID" value="MCM2679464.1"/>
    <property type="molecule type" value="Genomic_DNA"/>
</dbReference>
<organism evidence="4 5">
    <name type="scientific">Echinimonas agarilytica</name>
    <dbReference type="NCBI Taxonomy" id="1215918"/>
    <lineage>
        <taxon>Bacteria</taxon>
        <taxon>Pseudomonadati</taxon>
        <taxon>Pseudomonadota</taxon>
        <taxon>Gammaproteobacteria</taxon>
        <taxon>Alteromonadales</taxon>
        <taxon>Echinimonadaceae</taxon>
        <taxon>Echinimonas</taxon>
    </lineage>
</organism>
<evidence type="ECO:0000256" key="1">
    <source>
        <dbReference type="SAM" id="Phobius"/>
    </source>
</evidence>